<dbReference type="InterPro" id="IPR016147">
    <property type="entry name" value="Pili_assmbl_chaperone_N"/>
</dbReference>
<organism evidence="3 4">
    <name type="scientific">Advenella kashmirensis</name>
    <dbReference type="NCBI Taxonomy" id="310575"/>
    <lineage>
        <taxon>Bacteria</taxon>
        <taxon>Pseudomonadati</taxon>
        <taxon>Pseudomonadota</taxon>
        <taxon>Betaproteobacteria</taxon>
        <taxon>Burkholderiales</taxon>
        <taxon>Alcaligenaceae</taxon>
    </lineage>
</organism>
<dbReference type="Pfam" id="PF00345">
    <property type="entry name" value="PapD_N"/>
    <property type="match status" value="1"/>
</dbReference>
<proteinExistence type="predicted"/>
<dbReference type="SUPFAM" id="SSF49354">
    <property type="entry name" value="PapD-like"/>
    <property type="match status" value="1"/>
</dbReference>
<dbReference type="GO" id="GO:0071555">
    <property type="term" value="P:cell wall organization"/>
    <property type="evidence" value="ECO:0007669"/>
    <property type="project" value="InterPro"/>
</dbReference>
<evidence type="ECO:0000256" key="1">
    <source>
        <dbReference type="SAM" id="SignalP"/>
    </source>
</evidence>
<dbReference type="PANTHER" id="PTHR30251:SF4">
    <property type="entry name" value="SLR1668 PROTEIN"/>
    <property type="match status" value="1"/>
</dbReference>
<evidence type="ECO:0000313" key="3">
    <source>
        <dbReference type="EMBL" id="HBP32087.1"/>
    </source>
</evidence>
<keyword evidence="1" id="KW-0732">Signal</keyword>
<protein>
    <submittedName>
        <fullName evidence="3">Molecular chaperone</fullName>
    </submittedName>
</protein>
<dbReference type="InterPro" id="IPR008962">
    <property type="entry name" value="PapD-like_sf"/>
</dbReference>
<dbReference type="Gene3D" id="2.60.40.10">
    <property type="entry name" value="Immunoglobulins"/>
    <property type="match status" value="1"/>
</dbReference>
<dbReference type="InterPro" id="IPR013783">
    <property type="entry name" value="Ig-like_fold"/>
</dbReference>
<dbReference type="PANTHER" id="PTHR30251">
    <property type="entry name" value="PILUS ASSEMBLY CHAPERONE"/>
    <property type="match status" value="1"/>
</dbReference>
<dbReference type="InterPro" id="IPR050643">
    <property type="entry name" value="Periplasmic_pilus_chap"/>
</dbReference>
<name>A0A356LM67_9BURK</name>
<dbReference type="Proteomes" id="UP000264036">
    <property type="component" value="Unassembled WGS sequence"/>
</dbReference>
<dbReference type="AlphaFoldDB" id="A0A356LM67"/>
<sequence length="240" mass="26266">MKSLLRYLLFSVLLAVGQISYAAGLQVTPIVLDIKQTQKSDGLWLTNTSNADMDVQVRVFKWDQNNRTDVLNPTSDFVASPPMIKIQSGNKQFVRLVRVGQAQAQIEQAYRIVVDELPLESAASKGLTFALRYSVPVFIQGMSTSTPALLKWHLEPGTKGNVLLTISNSGTTRAKLSDLKFTSNKGQTLVINQGLFGYALANSTRQWSVSRQSRLFASGGTFHAVMNGKTLQVSVPGFGL</sequence>
<reference evidence="3 4" key="1">
    <citation type="journal article" date="2018" name="Nat. Biotechnol.">
        <title>A standardized bacterial taxonomy based on genome phylogeny substantially revises the tree of life.</title>
        <authorList>
            <person name="Parks D.H."/>
            <person name="Chuvochina M."/>
            <person name="Waite D.W."/>
            <person name="Rinke C."/>
            <person name="Skarshewski A."/>
            <person name="Chaumeil P.A."/>
            <person name="Hugenholtz P."/>
        </authorList>
    </citation>
    <scope>NUCLEOTIDE SEQUENCE [LARGE SCALE GENOMIC DNA]</scope>
    <source>
        <strain evidence="3">UBA10707</strain>
    </source>
</reference>
<evidence type="ECO:0000259" key="2">
    <source>
        <dbReference type="Pfam" id="PF00345"/>
    </source>
</evidence>
<feature type="domain" description="Pili assembly chaperone N-terminal" evidence="2">
    <location>
        <begin position="25"/>
        <end position="140"/>
    </location>
</feature>
<gene>
    <name evidence="3" type="ORF">DD666_22090</name>
</gene>
<dbReference type="GO" id="GO:0030288">
    <property type="term" value="C:outer membrane-bounded periplasmic space"/>
    <property type="evidence" value="ECO:0007669"/>
    <property type="project" value="InterPro"/>
</dbReference>
<feature type="chain" id="PRO_5017007122" evidence="1">
    <location>
        <begin position="23"/>
        <end position="240"/>
    </location>
</feature>
<evidence type="ECO:0000313" key="4">
    <source>
        <dbReference type="Proteomes" id="UP000264036"/>
    </source>
</evidence>
<dbReference type="EMBL" id="DOEK01000047">
    <property type="protein sequence ID" value="HBP32087.1"/>
    <property type="molecule type" value="Genomic_DNA"/>
</dbReference>
<comment type="caution">
    <text evidence="3">The sequence shown here is derived from an EMBL/GenBank/DDBJ whole genome shotgun (WGS) entry which is preliminary data.</text>
</comment>
<feature type="signal peptide" evidence="1">
    <location>
        <begin position="1"/>
        <end position="22"/>
    </location>
</feature>
<accession>A0A356LM67</accession>